<evidence type="ECO:0000256" key="12">
    <source>
        <dbReference type="ARBA" id="ARBA00047904"/>
    </source>
</evidence>
<dbReference type="InterPro" id="IPR004364">
    <property type="entry name" value="Aa-tRNA-synt_II"/>
</dbReference>
<evidence type="ECO:0000256" key="4">
    <source>
        <dbReference type="ARBA" id="ARBA00018853"/>
    </source>
</evidence>
<dbReference type="GO" id="GO:0003723">
    <property type="term" value="F:RNA binding"/>
    <property type="evidence" value="ECO:0007669"/>
    <property type="project" value="TreeGrafter"/>
</dbReference>
<evidence type="ECO:0000256" key="13">
    <source>
        <dbReference type="SAM" id="Coils"/>
    </source>
</evidence>
<dbReference type="GO" id="GO:0005524">
    <property type="term" value="F:ATP binding"/>
    <property type="evidence" value="ECO:0007669"/>
    <property type="project" value="UniProtKB-KW"/>
</dbReference>
<dbReference type="GO" id="GO:0004815">
    <property type="term" value="F:aspartate-tRNA ligase activity"/>
    <property type="evidence" value="ECO:0007669"/>
    <property type="project" value="UniProtKB-EC"/>
</dbReference>
<dbReference type="AlphaFoldDB" id="A0AAD5UJA2"/>
<comment type="caution">
    <text evidence="15">The sequence shown here is derived from an EMBL/GenBank/DDBJ whole genome shotgun (WGS) entry which is preliminary data.</text>
</comment>
<dbReference type="HAMAP" id="MF_02075">
    <property type="entry name" value="Asp_tRNA_synth_type2"/>
    <property type="match status" value="1"/>
</dbReference>
<keyword evidence="16" id="KW-1185">Reference proteome</keyword>
<dbReference type="PRINTS" id="PR01042">
    <property type="entry name" value="TRNASYNTHASP"/>
</dbReference>
<accession>A0AAD5UJA2</accession>
<evidence type="ECO:0000256" key="10">
    <source>
        <dbReference type="ARBA" id="ARBA00023146"/>
    </source>
</evidence>
<evidence type="ECO:0000256" key="9">
    <source>
        <dbReference type="ARBA" id="ARBA00022917"/>
    </source>
</evidence>
<dbReference type="Proteomes" id="UP001210925">
    <property type="component" value="Unassembled WGS sequence"/>
</dbReference>
<evidence type="ECO:0000256" key="3">
    <source>
        <dbReference type="ARBA" id="ARBA00012841"/>
    </source>
</evidence>
<evidence type="ECO:0000259" key="14">
    <source>
        <dbReference type="PROSITE" id="PS50862"/>
    </source>
</evidence>
<dbReference type="Gene3D" id="2.40.50.140">
    <property type="entry name" value="Nucleic acid-binding proteins"/>
    <property type="match status" value="1"/>
</dbReference>
<keyword evidence="5" id="KW-0963">Cytoplasm</keyword>
<dbReference type="GO" id="GO:0005829">
    <property type="term" value="C:cytosol"/>
    <property type="evidence" value="ECO:0007669"/>
    <property type="project" value="TreeGrafter"/>
</dbReference>
<dbReference type="NCBIfam" id="TIGR00458">
    <property type="entry name" value="aspS_nondisc"/>
    <property type="match status" value="1"/>
</dbReference>
<dbReference type="Gene3D" id="3.30.930.10">
    <property type="entry name" value="Bira Bifunctional Protein, Domain 2"/>
    <property type="match status" value="1"/>
</dbReference>
<evidence type="ECO:0000256" key="2">
    <source>
        <dbReference type="ARBA" id="ARBA00005312"/>
    </source>
</evidence>
<dbReference type="NCBIfam" id="NF003483">
    <property type="entry name" value="PRK05159.1"/>
    <property type="match status" value="1"/>
</dbReference>
<dbReference type="EMBL" id="JADGKB010000038">
    <property type="protein sequence ID" value="KAJ3257438.1"/>
    <property type="molecule type" value="Genomic_DNA"/>
</dbReference>
<dbReference type="InterPro" id="IPR002312">
    <property type="entry name" value="Asp/Asn-tRNA-synth_IIb"/>
</dbReference>
<evidence type="ECO:0000256" key="8">
    <source>
        <dbReference type="ARBA" id="ARBA00022840"/>
    </source>
</evidence>
<evidence type="ECO:0000256" key="6">
    <source>
        <dbReference type="ARBA" id="ARBA00022598"/>
    </source>
</evidence>
<feature type="domain" description="Aminoacyl-transfer RNA synthetases class-II family profile" evidence="14">
    <location>
        <begin position="234"/>
        <end position="531"/>
    </location>
</feature>
<dbReference type="PANTHER" id="PTHR43450">
    <property type="entry name" value="ASPARTYL-TRNA SYNTHETASE"/>
    <property type="match status" value="1"/>
</dbReference>
<dbReference type="PROSITE" id="PS50862">
    <property type="entry name" value="AA_TRNA_LIGASE_II"/>
    <property type="match status" value="1"/>
</dbReference>
<keyword evidence="8" id="KW-0067">ATP-binding</keyword>
<dbReference type="GO" id="GO:0017101">
    <property type="term" value="C:aminoacyl-tRNA synthetase multienzyme complex"/>
    <property type="evidence" value="ECO:0007669"/>
    <property type="project" value="TreeGrafter"/>
</dbReference>
<dbReference type="SUPFAM" id="SSF50249">
    <property type="entry name" value="Nucleic acid-binding proteins"/>
    <property type="match status" value="1"/>
</dbReference>
<reference evidence="15" key="1">
    <citation type="submission" date="2020-05" db="EMBL/GenBank/DDBJ databases">
        <title>Phylogenomic resolution of chytrid fungi.</title>
        <authorList>
            <person name="Stajich J.E."/>
            <person name="Amses K."/>
            <person name="Simmons R."/>
            <person name="Seto K."/>
            <person name="Myers J."/>
            <person name="Bonds A."/>
            <person name="Quandt C.A."/>
            <person name="Barry K."/>
            <person name="Liu P."/>
            <person name="Grigoriev I."/>
            <person name="Longcore J.E."/>
            <person name="James T.Y."/>
        </authorList>
    </citation>
    <scope>NUCLEOTIDE SEQUENCE</scope>
    <source>
        <strain evidence="15">PLAUS21</strain>
    </source>
</reference>
<evidence type="ECO:0000313" key="16">
    <source>
        <dbReference type="Proteomes" id="UP001210925"/>
    </source>
</evidence>
<comment type="similarity">
    <text evidence="2">Belongs to the class-II aminoacyl-tRNA synthetase family. Type 2 subfamily.</text>
</comment>
<evidence type="ECO:0000256" key="7">
    <source>
        <dbReference type="ARBA" id="ARBA00022741"/>
    </source>
</evidence>
<evidence type="ECO:0000256" key="1">
    <source>
        <dbReference type="ARBA" id="ARBA00004496"/>
    </source>
</evidence>
<evidence type="ECO:0000313" key="15">
    <source>
        <dbReference type="EMBL" id="KAJ3257438.1"/>
    </source>
</evidence>
<dbReference type="FunFam" id="2.40.50.140:FF:000132">
    <property type="entry name" value="Aspartyl-tRNA synthetase, cytoplasmic"/>
    <property type="match status" value="1"/>
</dbReference>
<sequence>MTEQTTEKLSELVLDAEGKPLTKNALKKLQKEREKEERKRQVAERLEQERLAREAASPDYSADFYGKLPMNQSHAKTGTVFVAIKDIGEEHVDKAITLNARVQVSRPTGAKMLFITLRQRTETVQSILVVDEATVSKQMLKFATGISAESLVKVEAVVTKSPELIKSCTVQNYELKITKIYVISSADRLPFTMEDASRPIAQITEESGFSPIHLDTRLNNRVIDLRTITNQAIFRIQATITKHFRNFLDARGFTEIHTPKINGGASEGGANVFEVPYFKEKAFLAQSPQLHKQMMICADFDRVYEIAPVFRAENSLTHRHMTEFTGLDLEMAFNEHYHEVLYMLGEMFVAIFDGIKKDCANELEIVNRQYPFPEFKYLPKTLILEFPEAIQLLRDAGLTVDDHEDFNTATEKKLGELVKEKYNTDFFILDKFPLSVRPFYTMPDPNKPGYSNSYDFFMRGEEILSGAQRIHDAEYLTQRATEFGIDVGTIKPYIDAFKYGASPHAGGGVGLERVLMFYLNLGNIRKSTLFPRDPKRLAP</sequence>
<evidence type="ECO:0000256" key="11">
    <source>
        <dbReference type="ARBA" id="ARBA00033155"/>
    </source>
</evidence>
<comment type="subcellular location">
    <subcellularLocation>
        <location evidence="1">Cytoplasm</location>
    </subcellularLocation>
</comment>
<comment type="catalytic activity">
    <reaction evidence="12">
        <text>tRNA(Asp) + L-aspartate + ATP = L-aspartyl-tRNA(Asp) + AMP + diphosphate</text>
        <dbReference type="Rhea" id="RHEA:19649"/>
        <dbReference type="Rhea" id="RHEA-COMP:9660"/>
        <dbReference type="Rhea" id="RHEA-COMP:9678"/>
        <dbReference type="ChEBI" id="CHEBI:29991"/>
        <dbReference type="ChEBI" id="CHEBI:30616"/>
        <dbReference type="ChEBI" id="CHEBI:33019"/>
        <dbReference type="ChEBI" id="CHEBI:78442"/>
        <dbReference type="ChEBI" id="CHEBI:78516"/>
        <dbReference type="ChEBI" id="CHEBI:456215"/>
        <dbReference type="EC" id="6.1.1.12"/>
    </reaction>
</comment>
<feature type="coiled-coil region" evidence="13">
    <location>
        <begin position="19"/>
        <end position="49"/>
    </location>
</feature>
<dbReference type="InterPro" id="IPR004523">
    <property type="entry name" value="Asp-tRNA_synthase_2"/>
</dbReference>
<keyword evidence="7" id="KW-0547">Nucleotide-binding</keyword>
<dbReference type="CDD" id="cd00776">
    <property type="entry name" value="AsxRS_core"/>
    <property type="match status" value="1"/>
</dbReference>
<dbReference type="FunFam" id="3.30.930.10:FF:000013">
    <property type="entry name" value="Aspartate--tRNA ligase, cytoplasmic"/>
    <property type="match status" value="1"/>
</dbReference>
<dbReference type="EC" id="6.1.1.12" evidence="3"/>
<dbReference type="InterPro" id="IPR045864">
    <property type="entry name" value="aa-tRNA-synth_II/BPL/LPL"/>
</dbReference>
<dbReference type="PANTHER" id="PTHR43450:SF1">
    <property type="entry name" value="ASPARTATE--TRNA LIGASE, CYTOPLASMIC"/>
    <property type="match status" value="1"/>
</dbReference>
<dbReference type="InterPro" id="IPR012340">
    <property type="entry name" value="NA-bd_OB-fold"/>
</dbReference>
<proteinExistence type="inferred from homology"/>
<dbReference type="Pfam" id="PF00152">
    <property type="entry name" value="tRNA-synt_2"/>
    <property type="match status" value="1"/>
</dbReference>
<keyword evidence="10" id="KW-0030">Aminoacyl-tRNA synthetase</keyword>
<dbReference type="SUPFAM" id="SSF55681">
    <property type="entry name" value="Class II aaRS and biotin synthetases"/>
    <property type="match status" value="1"/>
</dbReference>
<keyword evidence="9" id="KW-0648">Protein biosynthesis</keyword>
<dbReference type="GO" id="GO:0006422">
    <property type="term" value="P:aspartyl-tRNA aminoacylation"/>
    <property type="evidence" value="ECO:0007669"/>
    <property type="project" value="InterPro"/>
</dbReference>
<gene>
    <name evidence="15" type="primary">DPS1</name>
    <name evidence="15" type="ORF">HK103_004513</name>
</gene>
<evidence type="ECO:0000256" key="5">
    <source>
        <dbReference type="ARBA" id="ARBA00022490"/>
    </source>
</evidence>
<protein>
    <recommendedName>
        <fullName evidence="4">Aspartate--tRNA ligase, cytoplasmic</fullName>
        <ecNumber evidence="3">6.1.1.12</ecNumber>
    </recommendedName>
    <alternativeName>
        <fullName evidence="11">Aspartyl-tRNA synthetase</fullName>
    </alternativeName>
</protein>
<keyword evidence="6 15" id="KW-0436">Ligase</keyword>
<name>A0AAD5UJA2_9FUNG</name>
<dbReference type="InterPro" id="IPR006195">
    <property type="entry name" value="aa-tRNA-synth_II"/>
</dbReference>
<dbReference type="CDD" id="cd04320">
    <property type="entry name" value="AspRS_cyto_N"/>
    <property type="match status" value="1"/>
</dbReference>
<keyword evidence="13" id="KW-0175">Coiled coil</keyword>
<organism evidence="15 16">
    <name type="scientific">Boothiomyces macroporosus</name>
    <dbReference type="NCBI Taxonomy" id="261099"/>
    <lineage>
        <taxon>Eukaryota</taxon>
        <taxon>Fungi</taxon>
        <taxon>Fungi incertae sedis</taxon>
        <taxon>Chytridiomycota</taxon>
        <taxon>Chytridiomycota incertae sedis</taxon>
        <taxon>Chytridiomycetes</taxon>
        <taxon>Rhizophydiales</taxon>
        <taxon>Terramycetaceae</taxon>
        <taxon>Boothiomyces</taxon>
    </lineage>
</organism>